<comment type="caution">
    <text evidence="13">The sequence shown here is derived from an EMBL/GenBank/DDBJ whole genome shotgun (WGS) entry which is preliminary data.</text>
</comment>
<dbReference type="EC" id="2.4.99.28" evidence="11"/>
<dbReference type="SUPFAM" id="SSF53955">
    <property type="entry name" value="Lysozyme-like"/>
    <property type="match status" value="1"/>
</dbReference>
<keyword evidence="10 11" id="KW-0961">Cell wall biogenesis/degradation</keyword>
<dbReference type="PANTHER" id="PTHR30400">
    <property type="entry name" value="MONOFUNCTIONAL BIOSYNTHETIC PEPTIDOGLYCAN TRANSGLYCOSYLASE"/>
    <property type="match status" value="1"/>
</dbReference>
<comment type="function">
    <text evidence="11">Peptidoglycan polymerase that catalyzes glycan chain elongation from lipid-linked precursors.</text>
</comment>
<evidence type="ECO:0000256" key="10">
    <source>
        <dbReference type="ARBA" id="ARBA00023316"/>
    </source>
</evidence>
<organism evidence="13 14">
    <name type="scientific">Pseudaeromonas sharmana</name>
    <dbReference type="NCBI Taxonomy" id="328412"/>
    <lineage>
        <taxon>Bacteria</taxon>
        <taxon>Pseudomonadati</taxon>
        <taxon>Pseudomonadota</taxon>
        <taxon>Gammaproteobacteria</taxon>
        <taxon>Aeromonadales</taxon>
        <taxon>Aeromonadaceae</taxon>
        <taxon>Pseudaeromonas</taxon>
    </lineage>
</organism>
<keyword evidence="1 11" id="KW-1003">Cell membrane</keyword>
<evidence type="ECO:0000256" key="7">
    <source>
        <dbReference type="ARBA" id="ARBA00022984"/>
    </source>
</evidence>
<evidence type="ECO:0000259" key="12">
    <source>
        <dbReference type="Pfam" id="PF00912"/>
    </source>
</evidence>
<evidence type="ECO:0000256" key="11">
    <source>
        <dbReference type="HAMAP-Rule" id="MF_00766"/>
    </source>
</evidence>
<evidence type="ECO:0000256" key="9">
    <source>
        <dbReference type="ARBA" id="ARBA00023136"/>
    </source>
</evidence>
<dbReference type="RefSeq" id="WP_377152399.1">
    <property type="nucleotide sequence ID" value="NZ_JBHSAF010000014.1"/>
</dbReference>
<name>A0ABV8CPM1_9GAMM</name>
<dbReference type="EMBL" id="JBHSAF010000014">
    <property type="protein sequence ID" value="MFC3913985.1"/>
    <property type="molecule type" value="Genomic_DNA"/>
</dbReference>
<reference evidence="14" key="1">
    <citation type="journal article" date="2019" name="Int. J. Syst. Evol. Microbiol.">
        <title>The Global Catalogue of Microorganisms (GCM) 10K type strain sequencing project: providing services to taxonomists for standard genome sequencing and annotation.</title>
        <authorList>
            <consortium name="The Broad Institute Genomics Platform"/>
            <consortium name="The Broad Institute Genome Sequencing Center for Infectious Disease"/>
            <person name="Wu L."/>
            <person name="Ma J."/>
        </authorList>
    </citation>
    <scope>NUCLEOTIDE SEQUENCE [LARGE SCALE GENOMIC DNA]</scope>
    <source>
        <strain evidence="14">CCUG 54939</strain>
    </source>
</reference>
<dbReference type="NCBIfam" id="TIGR02070">
    <property type="entry name" value="mono_pep_trsgly"/>
    <property type="match status" value="1"/>
</dbReference>
<comment type="similarity">
    <text evidence="11">Belongs to the glycosyltransferase 51 family.</text>
</comment>
<evidence type="ECO:0000256" key="1">
    <source>
        <dbReference type="ARBA" id="ARBA00022475"/>
    </source>
</evidence>
<evidence type="ECO:0000313" key="14">
    <source>
        <dbReference type="Proteomes" id="UP001595692"/>
    </source>
</evidence>
<evidence type="ECO:0000256" key="4">
    <source>
        <dbReference type="ARBA" id="ARBA00022679"/>
    </source>
</evidence>
<dbReference type="InterPro" id="IPR001264">
    <property type="entry name" value="Glyco_trans_51"/>
</dbReference>
<dbReference type="Gene3D" id="1.10.3810.10">
    <property type="entry name" value="Biosynthetic peptidoglycan transglycosylase-like"/>
    <property type="match status" value="1"/>
</dbReference>
<keyword evidence="14" id="KW-1185">Reference proteome</keyword>
<dbReference type="InterPro" id="IPR023346">
    <property type="entry name" value="Lysozyme-like_dom_sf"/>
</dbReference>
<dbReference type="PANTHER" id="PTHR30400:SF0">
    <property type="entry name" value="BIOSYNTHETIC PEPTIDOGLYCAN TRANSGLYCOSYLASE"/>
    <property type="match status" value="1"/>
</dbReference>
<feature type="domain" description="Glycosyl transferase family 51" evidence="12">
    <location>
        <begin position="88"/>
        <end position="252"/>
    </location>
</feature>
<keyword evidence="3 11" id="KW-0328">Glycosyltransferase</keyword>
<evidence type="ECO:0000256" key="6">
    <source>
        <dbReference type="ARBA" id="ARBA00022960"/>
    </source>
</evidence>
<evidence type="ECO:0000313" key="13">
    <source>
        <dbReference type="EMBL" id="MFC3913985.1"/>
    </source>
</evidence>
<keyword evidence="9 11" id="KW-0472">Membrane</keyword>
<comment type="subcellular location">
    <subcellularLocation>
        <location evidence="11">Cell inner membrane</location>
        <topology evidence="11">Single-pass membrane protein</topology>
    </subcellularLocation>
</comment>
<dbReference type="InterPro" id="IPR011812">
    <property type="entry name" value="Pep_trsgly"/>
</dbReference>
<evidence type="ECO:0000256" key="2">
    <source>
        <dbReference type="ARBA" id="ARBA00022519"/>
    </source>
</evidence>
<comment type="pathway">
    <text evidence="11">Cell wall biogenesis; peptidoglycan biosynthesis.</text>
</comment>
<evidence type="ECO:0000256" key="8">
    <source>
        <dbReference type="ARBA" id="ARBA00022989"/>
    </source>
</evidence>
<keyword evidence="2 11" id="KW-0997">Cell inner membrane</keyword>
<keyword evidence="4 11" id="KW-0808">Transferase</keyword>
<keyword evidence="7 11" id="KW-0573">Peptidoglycan synthesis</keyword>
<comment type="catalytic activity">
    <reaction evidence="11">
        <text>[GlcNAc-(1-&gt;4)-Mur2Ac(oyl-L-Ala-gamma-D-Glu-L-Lys-D-Ala-D-Ala)](n)-di-trans,octa-cis-undecaprenyl diphosphate + beta-D-GlcNAc-(1-&gt;4)-Mur2Ac(oyl-L-Ala-gamma-D-Glu-L-Lys-D-Ala-D-Ala)-di-trans,octa-cis-undecaprenyl diphosphate = [GlcNAc-(1-&gt;4)-Mur2Ac(oyl-L-Ala-gamma-D-Glu-L-Lys-D-Ala-D-Ala)](n+1)-di-trans,octa-cis-undecaprenyl diphosphate + di-trans,octa-cis-undecaprenyl diphosphate + H(+)</text>
        <dbReference type="Rhea" id="RHEA:23708"/>
        <dbReference type="Rhea" id="RHEA-COMP:9602"/>
        <dbReference type="Rhea" id="RHEA-COMP:9603"/>
        <dbReference type="ChEBI" id="CHEBI:15378"/>
        <dbReference type="ChEBI" id="CHEBI:58405"/>
        <dbReference type="ChEBI" id="CHEBI:60033"/>
        <dbReference type="ChEBI" id="CHEBI:78435"/>
        <dbReference type="EC" id="2.4.99.28"/>
    </reaction>
</comment>
<dbReference type="HAMAP" id="MF_00766">
    <property type="entry name" value="PGT_MtgA"/>
    <property type="match status" value="1"/>
</dbReference>
<keyword evidence="8 11" id="KW-1133">Transmembrane helix</keyword>
<keyword evidence="6 11" id="KW-0133">Cell shape</keyword>
<dbReference type="Pfam" id="PF00912">
    <property type="entry name" value="Transgly"/>
    <property type="match status" value="1"/>
</dbReference>
<feature type="transmembrane region" description="Helical" evidence="11">
    <location>
        <begin position="38"/>
        <end position="63"/>
    </location>
</feature>
<dbReference type="InterPro" id="IPR036950">
    <property type="entry name" value="PBP_transglycosylase"/>
</dbReference>
<protein>
    <recommendedName>
        <fullName evidence="11">Biosynthetic peptidoglycan transglycosylase</fullName>
        <ecNumber evidence="11">2.4.99.28</ecNumber>
    </recommendedName>
    <alternativeName>
        <fullName evidence="11">Glycan polymerase</fullName>
    </alternativeName>
    <alternativeName>
        <fullName evidence="11">Peptidoglycan glycosyltransferase MtgA</fullName>
        <shortName evidence="11">PGT</shortName>
    </alternativeName>
</protein>
<gene>
    <name evidence="11 13" type="primary">mtgA</name>
    <name evidence="13" type="ORF">ACFOSS_10970</name>
</gene>
<accession>A0ABV8CPM1</accession>
<proteinExistence type="inferred from homology"/>
<evidence type="ECO:0000256" key="5">
    <source>
        <dbReference type="ARBA" id="ARBA00022692"/>
    </source>
</evidence>
<dbReference type="Proteomes" id="UP001595692">
    <property type="component" value="Unassembled WGS sequence"/>
</dbReference>
<sequence length="258" mass="30429">MSFTPSALLRRSHRLLRRIPLLRRAVPASWRQYRLRHLLWGLLCAYLLWNLWILGYVISLNWINPDMTSFMSEQLERLQDDDPDAALRYQWVPYDKISRHAKRALLAAEDARFSEHDGFDWQGMRYAWEKNLKKGRIVAGGSTISQQLAKNLFLSASRTPWRKAEEALITVMLETFLDKQRIFELYLNVIEWGDGLFGIEAASRKYFHVHASQLSAYQAAYLAAMVTNPRYYQTHRQNRHLLYKTNLILQRMRSAELP</sequence>
<keyword evidence="5 11" id="KW-0812">Transmembrane</keyword>
<evidence type="ECO:0000256" key="3">
    <source>
        <dbReference type="ARBA" id="ARBA00022676"/>
    </source>
</evidence>